<keyword evidence="6" id="KW-0238">DNA-binding</keyword>
<feature type="region of interest" description="Disordered" evidence="8">
    <location>
        <begin position="210"/>
        <end position="229"/>
    </location>
</feature>
<dbReference type="GO" id="GO:0005634">
    <property type="term" value="C:nucleus"/>
    <property type="evidence" value="ECO:0007669"/>
    <property type="project" value="UniProtKB-SubCell"/>
</dbReference>
<keyword evidence="11" id="KW-1185">Reference proteome</keyword>
<evidence type="ECO:0000256" key="3">
    <source>
        <dbReference type="ARBA" id="ARBA00022737"/>
    </source>
</evidence>
<keyword evidence="4" id="KW-0863">Zinc-finger</keyword>
<sequence length="229" mass="25183">MVHAAADADVEPAPVPVPPDPEVERIEDLFEEVEDVPVDDDDEPLRTADPCAVPVDDVASPTSVSVNTALKDKTKFFSCSRCNYVTHLRARFTKHVKYHSMPMIKCTICDFRTPYKWNLDRHMKNHGGGGGFCCTMCNFTADIKQSLTVHEMNHHTPPVGHSSAGRRRSRPAVASALADVTPPHHDDDGSGDSRSSHSITVSVLLFGGVRGPRPHLGRDERVGRRVRTA</sequence>
<feature type="domain" description="C2H2-type" evidence="9">
    <location>
        <begin position="132"/>
        <end position="154"/>
    </location>
</feature>
<evidence type="ECO:0000259" key="9">
    <source>
        <dbReference type="SMART" id="SM00355"/>
    </source>
</evidence>
<dbReference type="OrthoDB" id="6417347at2759"/>
<evidence type="ECO:0000256" key="2">
    <source>
        <dbReference type="ARBA" id="ARBA00022723"/>
    </source>
</evidence>
<feature type="region of interest" description="Disordered" evidence="8">
    <location>
        <begin position="1"/>
        <end position="21"/>
    </location>
</feature>
<proteinExistence type="predicted"/>
<organism evidence="10 11">
    <name type="scientific">Eumeta variegata</name>
    <name type="common">Bagworm moth</name>
    <name type="synonym">Eumeta japonica</name>
    <dbReference type="NCBI Taxonomy" id="151549"/>
    <lineage>
        <taxon>Eukaryota</taxon>
        <taxon>Metazoa</taxon>
        <taxon>Ecdysozoa</taxon>
        <taxon>Arthropoda</taxon>
        <taxon>Hexapoda</taxon>
        <taxon>Insecta</taxon>
        <taxon>Pterygota</taxon>
        <taxon>Neoptera</taxon>
        <taxon>Endopterygota</taxon>
        <taxon>Lepidoptera</taxon>
        <taxon>Glossata</taxon>
        <taxon>Ditrysia</taxon>
        <taxon>Tineoidea</taxon>
        <taxon>Psychidae</taxon>
        <taxon>Oiketicinae</taxon>
        <taxon>Eumeta</taxon>
    </lineage>
</organism>
<evidence type="ECO:0000256" key="5">
    <source>
        <dbReference type="ARBA" id="ARBA00022833"/>
    </source>
</evidence>
<dbReference type="Proteomes" id="UP000299102">
    <property type="component" value="Unassembled WGS sequence"/>
</dbReference>
<feature type="domain" description="C2H2-type" evidence="9">
    <location>
        <begin position="104"/>
        <end position="126"/>
    </location>
</feature>
<dbReference type="SMART" id="SM00355">
    <property type="entry name" value="ZnF_C2H2"/>
    <property type="match status" value="3"/>
</dbReference>
<protein>
    <submittedName>
        <fullName evidence="10">RE1-silencing transcription factor</fullName>
    </submittedName>
</protein>
<evidence type="ECO:0000256" key="8">
    <source>
        <dbReference type="SAM" id="MobiDB-lite"/>
    </source>
</evidence>
<evidence type="ECO:0000256" key="7">
    <source>
        <dbReference type="ARBA" id="ARBA00023242"/>
    </source>
</evidence>
<dbReference type="InterPro" id="IPR036236">
    <property type="entry name" value="Znf_C2H2_sf"/>
</dbReference>
<dbReference type="PANTHER" id="PTHR24392:SF31">
    <property type="entry name" value="C2H2-TYPE DOMAIN-CONTAINING PROTEIN"/>
    <property type="match status" value="1"/>
</dbReference>
<keyword evidence="5" id="KW-0862">Zinc</keyword>
<dbReference type="Gene3D" id="3.30.160.60">
    <property type="entry name" value="Classic Zinc Finger"/>
    <property type="match status" value="1"/>
</dbReference>
<gene>
    <name evidence="10" type="primary">Rest</name>
    <name evidence="10" type="ORF">EVAR_95182_1</name>
</gene>
<dbReference type="InterPro" id="IPR013087">
    <property type="entry name" value="Znf_C2H2_type"/>
</dbReference>
<dbReference type="PANTHER" id="PTHR24392">
    <property type="entry name" value="ZINC FINGER PROTEIN"/>
    <property type="match status" value="1"/>
</dbReference>
<feature type="domain" description="C2H2-type" evidence="9">
    <location>
        <begin position="77"/>
        <end position="99"/>
    </location>
</feature>
<name>A0A4C1VGL4_EUMVA</name>
<accession>A0A4C1VGL4</accession>
<dbReference type="AlphaFoldDB" id="A0A4C1VGL4"/>
<dbReference type="EMBL" id="BGZK01000343">
    <property type="protein sequence ID" value="GBP38056.1"/>
    <property type="molecule type" value="Genomic_DNA"/>
</dbReference>
<keyword evidence="3" id="KW-0677">Repeat</keyword>
<evidence type="ECO:0000256" key="6">
    <source>
        <dbReference type="ARBA" id="ARBA00023125"/>
    </source>
</evidence>
<comment type="subcellular location">
    <subcellularLocation>
        <location evidence="1">Nucleus</location>
    </subcellularLocation>
</comment>
<feature type="region of interest" description="Disordered" evidence="8">
    <location>
        <begin position="153"/>
        <end position="196"/>
    </location>
</feature>
<evidence type="ECO:0000256" key="1">
    <source>
        <dbReference type="ARBA" id="ARBA00004123"/>
    </source>
</evidence>
<dbReference type="GO" id="GO:0008270">
    <property type="term" value="F:zinc ion binding"/>
    <property type="evidence" value="ECO:0007669"/>
    <property type="project" value="UniProtKB-KW"/>
</dbReference>
<dbReference type="GO" id="GO:0003677">
    <property type="term" value="F:DNA binding"/>
    <property type="evidence" value="ECO:0007669"/>
    <property type="project" value="UniProtKB-KW"/>
</dbReference>
<reference evidence="10 11" key="1">
    <citation type="journal article" date="2019" name="Commun. Biol.">
        <title>The bagworm genome reveals a unique fibroin gene that provides high tensile strength.</title>
        <authorList>
            <person name="Kono N."/>
            <person name="Nakamura H."/>
            <person name="Ohtoshi R."/>
            <person name="Tomita M."/>
            <person name="Numata K."/>
            <person name="Arakawa K."/>
        </authorList>
    </citation>
    <scope>NUCLEOTIDE SEQUENCE [LARGE SCALE GENOMIC DNA]</scope>
</reference>
<evidence type="ECO:0000313" key="11">
    <source>
        <dbReference type="Proteomes" id="UP000299102"/>
    </source>
</evidence>
<dbReference type="STRING" id="151549.A0A4C1VGL4"/>
<evidence type="ECO:0000256" key="4">
    <source>
        <dbReference type="ARBA" id="ARBA00022771"/>
    </source>
</evidence>
<dbReference type="SUPFAM" id="SSF57667">
    <property type="entry name" value="beta-beta-alpha zinc fingers"/>
    <property type="match status" value="1"/>
</dbReference>
<evidence type="ECO:0000313" key="10">
    <source>
        <dbReference type="EMBL" id="GBP38056.1"/>
    </source>
</evidence>
<keyword evidence="7" id="KW-0539">Nucleus</keyword>
<keyword evidence="2" id="KW-0479">Metal-binding</keyword>
<comment type="caution">
    <text evidence="10">The sequence shown here is derived from an EMBL/GenBank/DDBJ whole genome shotgun (WGS) entry which is preliminary data.</text>
</comment>